<gene>
    <name evidence="3" type="ORF">UA08_04374</name>
</gene>
<evidence type="ECO:0000313" key="3">
    <source>
        <dbReference type="EMBL" id="OKL60411.1"/>
    </source>
</evidence>
<dbReference type="PANTHER" id="PTHR11732">
    <property type="entry name" value="ALDO/KETO REDUCTASE"/>
    <property type="match status" value="1"/>
</dbReference>
<dbReference type="AlphaFoldDB" id="A0A1Q5Q8H3"/>
<dbReference type="InterPro" id="IPR023210">
    <property type="entry name" value="NADP_OxRdtase_dom"/>
</dbReference>
<dbReference type="CDD" id="cd19071">
    <property type="entry name" value="AKR_AKR1-5-like"/>
    <property type="match status" value="1"/>
</dbReference>
<reference evidence="3 4" key="1">
    <citation type="submission" date="2015-06" db="EMBL/GenBank/DDBJ databases">
        <title>Talaromyces atroroseus IBT 11181 draft genome.</title>
        <authorList>
            <person name="Rasmussen K.B."/>
            <person name="Rasmussen S."/>
            <person name="Petersen B."/>
            <person name="Sicheritz-Ponten T."/>
            <person name="Mortensen U.H."/>
            <person name="Thrane U."/>
        </authorList>
    </citation>
    <scope>NUCLEOTIDE SEQUENCE [LARGE SCALE GENOMIC DNA]</scope>
    <source>
        <strain evidence="3 4">IBT 11181</strain>
    </source>
</reference>
<keyword evidence="1" id="KW-0560">Oxidoreductase</keyword>
<dbReference type="RefSeq" id="XP_020120532.1">
    <property type="nucleotide sequence ID" value="XM_020266690.1"/>
</dbReference>
<dbReference type="Pfam" id="PF00248">
    <property type="entry name" value="Aldo_ket_red"/>
    <property type="match status" value="1"/>
</dbReference>
<evidence type="ECO:0000313" key="4">
    <source>
        <dbReference type="Proteomes" id="UP000214365"/>
    </source>
</evidence>
<dbReference type="GeneID" id="31004129"/>
<keyword evidence="4" id="KW-1185">Reference proteome</keyword>
<dbReference type="STRING" id="1441469.A0A1Q5Q8H3"/>
<protein>
    <recommendedName>
        <fullName evidence="2">NADP-dependent oxidoreductase domain-containing protein</fullName>
    </recommendedName>
</protein>
<proteinExistence type="predicted"/>
<evidence type="ECO:0000256" key="1">
    <source>
        <dbReference type="ARBA" id="ARBA00023002"/>
    </source>
</evidence>
<dbReference type="GO" id="GO:0016491">
    <property type="term" value="F:oxidoreductase activity"/>
    <property type="evidence" value="ECO:0007669"/>
    <property type="project" value="UniProtKB-KW"/>
</dbReference>
<dbReference type="Gene3D" id="3.20.20.100">
    <property type="entry name" value="NADP-dependent oxidoreductase domain"/>
    <property type="match status" value="1"/>
</dbReference>
<accession>A0A1Q5Q8H3</accession>
<sequence length="311" mass="34440">MASLPRFQGIPDILYGTAFKFEQSASLVSEALKAGFRAIDTAGSRTAYQEDLVGNAIDSAITSGHVKRHELYIQTKFSPFKAGKDPALYPYDTAKSISEQVEESVASSLANLRTTYIDCLVLHSLYQDIQNTLIAWKAMEALVPSKVASLGVSNCDLESLRQLWEAADIKPVVVQNRFTEDIAGRPNPAMPPNLPYPLVSFDRDVREYCGTHGIVYAPWGLLWGNPSVLDDPKQILETAGQEIGVSKQILLYAIMRSIGGCEMSILCGTTKVAKMHETLEGLTKIKSYIAESDIQRKRWEDYARSIRDIIC</sequence>
<organism evidence="3 4">
    <name type="scientific">Talaromyces atroroseus</name>
    <dbReference type="NCBI Taxonomy" id="1441469"/>
    <lineage>
        <taxon>Eukaryota</taxon>
        <taxon>Fungi</taxon>
        <taxon>Dikarya</taxon>
        <taxon>Ascomycota</taxon>
        <taxon>Pezizomycotina</taxon>
        <taxon>Eurotiomycetes</taxon>
        <taxon>Eurotiomycetidae</taxon>
        <taxon>Eurotiales</taxon>
        <taxon>Trichocomaceae</taxon>
        <taxon>Talaromyces</taxon>
        <taxon>Talaromyces sect. Trachyspermi</taxon>
    </lineage>
</organism>
<dbReference type="InterPro" id="IPR020471">
    <property type="entry name" value="AKR"/>
</dbReference>
<dbReference type="OrthoDB" id="5357513at2759"/>
<dbReference type="Proteomes" id="UP000214365">
    <property type="component" value="Unassembled WGS sequence"/>
</dbReference>
<dbReference type="InterPro" id="IPR036812">
    <property type="entry name" value="NAD(P)_OxRdtase_dom_sf"/>
</dbReference>
<feature type="domain" description="NADP-dependent oxidoreductase" evidence="2">
    <location>
        <begin position="17"/>
        <end position="179"/>
    </location>
</feature>
<comment type="caution">
    <text evidence="3">The sequence shown here is derived from an EMBL/GenBank/DDBJ whole genome shotgun (WGS) entry which is preliminary data.</text>
</comment>
<evidence type="ECO:0000259" key="2">
    <source>
        <dbReference type="Pfam" id="PF00248"/>
    </source>
</evidence>
<dbReference type="EMBL" id="LFMY01000005">
    <property type="protein sequence ID" value="OKL60411.1"/>
    <property type="molecule type" value="Genomic_DNA"/>
</dbReference>
<dbReference type="SUPFAM" id="SSF51430">
    <property type="entry name" value="NAD(P)-linked oxidoreductase"/>
    <property type="match status" value="1"/>
</dbReference>
<name>A0A1Q5Q8H3_TALAT</name>